<accession>A0ABX0HCA0</accession>
<evidence type="ECO:0000313" key="1">
    <source>
        <dbReference type="EMBL" id="NHE57811.1"/>
    </source>
</evidence>
<evidence type="ECO:0000313" key="2">
    <source>
        <dbReference type="Proteomes" id="UP000649799"/>
    </source>
</evidence>
<proteinExistence type="predicted"/>
<organism evidence="1 2">
    <name type="scientific">Cyclobacterium plantarum</name>
    <dbReference type="NCBI Taxonomy" id="2716263"/>
    <lineage>
        <taxon>Bacteria</taxon>
        <taxon>Pseudomonadati</taxon>
        <taxon>Bacteroidota</taxon>
        <taxon>Cytophagia</taxon>
        <taxon>Cytophagales</taxon>
        <taxon>Cyclobacteriaceae</taxon>
        <taxon>Cyclobacterium</taxon>
    </lineage>
</organism>
<dbReference type="Proteomes" id="UP000649799">
    <property type="component" value="Unassembled WGS sequence"/>
</dbReference>
<name>A0ABX0HCA0_9BACT</name>
<dbReference type="RefSeq" id="WP_166147638.1">
    <property type="nucleotide sequence ID" value="NZ_JAANYN010000005.1"/>
</dbReference>
<reference evidence="1 2" key="1">
    <citation type="submission" date="2020-03" db="EMBL/GenBank/DDBJ databases">
        <title>Cyclobacterium plantarum sp. nov., a marine bacterium isolated from a coastal-marine wetland.</title>
        <authorList>
            <person name="Sanchez-Porro C."/>
            <person name="Ventosa A."/>
            <person name="Amoozegar M."/>
        </authorList>
    </citation>
    <scope>NUCLEOTIDE SEQUENCE [LARGE SCALE GENOMIC DNA]</scope>
    <source>
        <strain evidence="1 2">GBPx2</strain>
    </source>
</reference>
<gene>
    <name evidence="1" type="ORF">G9Q97_13435</name>
</gene>
<protein>
    <submittedName>
        <fullName evidence="1">Uncharacterized protein</fullName>
    </submittedName>
</protein>
<dbReference type="EMBL" id="JAANYN010000005">
    <property type="protein sequence ID" value="NHE57811.1"/>
    <property type="molecule type" value="Genomic_DNA"/>
</dbReference>
<keyword evidence="2" id="KW-1185">Reference proteome</keyword>
<sequence>MEKFEEFEQRIKRALNNMDAKISFLHDSTGQLKDSFGEFQEEMGELMHFVASHVTDHEQRLSRIEKHIGI</sequence>
<comment type="caution">
    <text evidence="1">The sequence shown here is derived from an EMBL/GenBank/DDBJ whole genome shotgun (WGS) entry which is preliminary data.</text>
</comment>